<dbReference type="OrthoDB" id="5571843at2"/>
<reference evidence="2" key="1">
    <citation type="submission" date="2017-02" db="EMBL/GenBank/DDBJ databases">
        <authorList>
            <person name="Daims H."/>
        </authorList>
    </citation>
    <scope>NUCLEOTIDE SEQUENCE [LARGE SCALE GENOMIC DNA]</scope>
</reference>
<protein>
    <recommendedName>
        <fullName evidence="3">CopG family transcriptional regulator</fullName>
    </recommendedName>
</protein>
<evidence type="ECO:0000313" key="2">
    <source>
        <dbReference type="Proteomes" id="UP000195442"/>
    </source>
</evidence>
<dbReference type="AlphaFoldDB" id="A0A1R4HBC4"/>
<evidence type="ECO:0000313" key="1">
    <source>
        <dbReference type="EMBL" id="SJM93558.1"/>
    </source>
</evidence>
<dbReference type="RefSeq" id="WP_087147433.1">
    <property type="nucleotide sequence ID" value="NZ_FUKJ01000268.1"/>
</dbReference>
<accession>A0A1R4HBC4</accession>
<sequence>MNTIIQAEIPQQLCQQAQLLIQQGWATNLQEVINEALRRYVESHEGSLSEAFIQDDVAWGLHGDVDI</sequence>
<evidence type="ECO:0008006" key="3">
    <source>
        <dbReference type="Google" id="ProtNLM"/>
    </source>
</evidence>
<dbReference type="EMBL" id="FUKJ01000268">
    <property type="protein sequence ID" value="SJM93558.1"/>
    <property type="molecule type" value="Genomic_DNA"/>
</dbReference>
<name>A0A1R4HBC4_9GAMM</name>
<dbReference type="Proteomes" id="UP000195442">
    <property type="component" value="Unassembled WGS sequence"/>
</dbReference>
<proteinExistence type="predicted"/>
<keyword evidence="2" id="KW-1185">Reference proteome</keyword>
<gene>
    <name evidence="1" type="ORF">CRENPOLYSF2_340007</name>
</gene>
<organism evidence="1 2">
    <name type="scientific">Crenothrix polyspora</name>
    <dbReference type="NCBI Taxonomy" id="360316"/>
    <lineage>
        <taxon>Bacteria</taxon>
        <taxon>Pseudomonadati</taxon>
        <taxon>Pseudomonadota</taxon>
        <taxon>Gammaproteobacteria</taxon>
        <taxon>Methylococcales</taxon>
        <taxon>Crenotrichaceae</taxon>
        <taxon>Crenothrix</taxon>
    </lineage>
</organism>